<feature type="region of interest" description="Disordered" evidence="1">
    <location>
        <begin position="1"/>
        <end position="154"/>
    </location>
</feature>
<evidence type="ECO:0000313" key="2">
    <source>
        <dbReference type="EMBL" id="KJA14041.1"/>
    </source>
</evidence>
<reference evidence="3" key="1">
    <citation type="submission" date="2014-04" db="EMBL/GenBank/DDBJ databases">
        <title>Evolutionary Origins and Diversification of the Mycorrhizal Mutualists.</title>
        <authorList>
            <consortium name="DOE Joint Genome Institute"/>
            <consortium name="Mycorrhizal Genomics Consortium"/>
            <person name="Kohler A."/>
            <person name="Kuo A."/>
            <person name="Nagy L.G."/>
            <person name="Floudas D."/>
            <person name="Copeland A."/>
            <person name="Barry K.W."/>
            <person name="Cichocki N."/>
            <person name="Veneault-Fourrey C."/>
            <person name="LaButti K."/>
            <person name="Lindquist E.A."/>
            <person name="Lipzen A."/>
            <person name="Lundell T."/>
            <person name="Morin E."/>
            <person name="Murat C."/>
            <person name="Riley R."/>
            <person name="Ohm R."/>
            <person name="Sun H."/>
            <person name="Tunlid A."/>
            <person name="Henrissat B."/>
            <person name="Grigoriev I.V."/>
            <person name="Hibbett D.S."/>
            <person name="Martin F."/>
        </authorList>
    </citation>
    <scope>NUCLEOTIDE SEQUENCE [LARGE SCALE GENOMIC DNA]</scope>
    <source>
        <strain evidence="3">FD-334 SS-4</strain>
    </source>
</reference>
<protein>
    <submittedName>
        <fullName evidence="2">Uncharacterized protein</fullName>
    </submittedName>
</protein>
<dbReference type="EMBL" id="KN817697">
    <property type="protein sequence ID" value="KJA14041.1"/>
    <property type="molecule type" value="Genomic_DNA"/>
</dbReference>
<feature type="compositionally biased region" description="Low complexity" evidence="1">
    <location>
        <begin position="41"/>
        <end position="54"/>
    </location>
</feature>
<dbReference type="Proteomes" id="UP000054270">
    <property type="component" value="Unassembled WGS sequence"/>
</dbReference>
<gene>
    <name evidence="2" type="ORF">HYPSUDRAFT_209025</name>
</gene>
<evidence type="ECO:0000313" key="3">
    <source>
        <dbReference type="Proteomes" id="UP000054270"/>
    </source>
</evidence>
<evidence type="ECO:0000256" key="1">
    <source>
        <dbReference type="SAM" id="MobiDB-lite"/>
    </source>
</evidence>
<accession>A0A0D2NBV5</accession>
<sequence length="166" mass="17759">MPPRPPAYNGPLQPAWPAGSSRGSRLNPARVSTPTRRRRSTAAASAHPETAAPPRVALDVSRRSPPSQPRRRPPPRGQSQSHVAESPAPPAYAHCSQRVSALPVAWTWPPASPSSPSPPHTPPMPPPQPIQLQSSPCSWRSSTRSAPPPPQPMLLVSCMIHGQLPK</sequence>
<keyword evidence="3" id="KW-1185">Reference proteome</keyword>
<proteinExistence type="predicted"/>
<name>A0A0D2NBV5_HYPSF</name>
<feature type="compositionally biased region" description="Pro residues" evidence="1">
    <location>
        <begin position="110"/>
        <end position="129"/>
    </location>
</feature>
<feature type="compositionally biased region" description="Low complexity" evidence="1">
    <location>
        <begin position="130"/>
        <end position="145"/>
    </location>
</feature>
<organism evidence="2 3">
    <name type="scientific">Hypholoma sublateritium (strain FD-334 SS-4)</name>
    <dbReference type="NCBI Taxonomy" id="945553"/>
    <lineage>
        <taxon>Eukaryota</taxon>
        <taxon>Fungi</taxon>
        <taxon>Dikarya</taxon>
        <taxon>Basidiomycota</taxon>
        <taxon>Agaricomycotina</taxon>
        <taxon>Agaricomycetes</taxon>
        <taxon>Agaricomycetidae</taxon>
        <taxon>Agaricales</taxon>
        <taxon>Agaricineae</taxon>
        <taxon>Strophariaceae</taxon>
        <taxon>Hypholoma</taxon>
    </lineage>
</organism>
<dbReference type="AlphaFoldDB" id="A0A0D2NBV5"/>